<name>A0ABS4BSK7_9FLAO</name>
<dbReference type="SUPFAM" id="SSF52540">
    <property type="entry name" value="P-loop containing nucleoside triphosphate hydrolases"/>
    <property type="match status" value="1"/>
</dbReference>
<keyword evidence="2" id="KW-1185">Reference proteome</keyword>
<protein>
    <recommendedName>
        <fullName evidence="3">NACHT domain-containing protein</fullName>
    </recommendedName>
</protein>
<accession>A0ABS4BSK7</accession>
<gene>
    <name evidence="1" type="ORF">J8H85_06960</name>
</gene>
<proteinExistence type="predicted"/>
<evidence type="ECO:0008006" key="3">
    <source>
        <dbReference type="Google" id="ProtNLM"/>
    </source>
</evidence>
<organism evidence="1 2">
    <name type="scientific">Mariniflexile gromovii</name>
    <dbReference type="NCBI Taxonomy" id="362523"/>
    <lineage>
        <taxon>Bacteria</taxon>
        <taxon>Pseudomonadati</taxon>
        <taxon>Bacteroidota</taxon>
        <taxon>Flavobacteriia</taxon>
        <taxon>Flavobacteriales</taxon>
        <taxon>Flavobacteriaceae</taxon>
        <taxon>Mariniflexile</taxon>
    </lineage>
</organism>
<dbReference type="Proteomes" id="UP000670776">
    <property type="component" value="Unassembled WGS sequence"/>
</dbReference>
<dbReference type="RefSeq" id="WP_209653897.1">
    <property type="nucleotide sequence ID" value="NZ_JAGJCB010000004.1"/>
</dbReference>
<evidence type="ECO:0000313" key="2">
    <source>
        <dbReference type="Proteomes" id="UP000670776"/>
    </source>
</evidence>
<dbReference type="InterPro" id="IPR027417">
    <property type="entry name" value="P-loop_NTPase"/>
</dbReference>
<reference evidence="1 2" key="1">
    <citation type="submission" date="2021-04" db="EMBL/GenBank/DDBJ databases">
        <title>Mariniflexile gromovii gen. nov., sp. nov., a gliding bacterium isolated from the sea urchin Strongylocentrotus intermedius.</title>
        <authorList>
            <person name="Ko S."/>
            <person name="Le V."/>
            <person name="Ahn C.-Y."/>
            <person name="Oh H.-M."/>
        </authorList>
    </citation>
    <scope>NUCLEOTIDE SEQUENCE [LARGE SCALE GENOMIC DNA]</scope>
    <source>
        <strain evidence="1 2">KCTC 12570</strain>
    </source>
</reference>
<sequence length="1414" mass="167978">MVKKGGDFEILAIEFLAKIFTELNYSVVRKRPQTSGTQDGYDNLIEIVDSKYISHYIYCECKDYTTELNYTSAFTKIPQLYSTHEEIDLMLFISPKRNFTNIFEETRNKPFLEFLGNNKLKVAFLSPETFVNEYFSLYPELYRKIYPTNSLKISKSDRLKLLDKFDKFIFSSKNLSKIIISETDKNKFIRDIKKDYFHIERTIRYSQNRTFYYDRKAEKNTLEKAIGQTKLGLVLLGNPGYGKSHELVNLAINLWDSRDKKNLIPVFFILKNFSSDSNIESLLPINYKLIHNIILILDGVDEIENIIDFSNKLRNFISQNSEYIDKSKMKFLISCRTNVYKKFIKKISDFEVSFLDEINTSSSVQFLKDKYNLDIGKYKKFDIHQHRELLENPFYLDLIGKHFQNKKTLLTNKAKLIDKYVTSRLEYDKIKKYQNDVNFDTDKVASYTQKTAFALEAMQKPSLSSSEIKRVIKLEAKEFSKNPFLEENLDGSWSFVKKNIQEYFVSRLLQDLSFDEIINFVKIDSKTNKIHPTWYNVLTFLLNLELDKVKYDELINWLLANDFEILFNADSNRISDNIRSIVLQNFFNKKCIQDTLWINDAKGIASFSQSDANIDYLIENIKNVKIHRRARVSAVTLLSYMDVNSKYHFELKKLIIRILKENNPEEKEDIYLKQDVINLAGSLGLNNDIDFFNKIINILKDNDNKEIVSAIINSVPDKSIAPNIHYFLEILDKAIGIKRWNTKSGYMSIFSRKESIFNLFKRIDNPDTLLIIFSFLLDRHKNHNIKENLFKDFSKHIESILKDKENYHETLICIICDAIINDRIGYYQDEILVNLVQGCNIENQVFYTVLNKIKGNSISKHFLSFIVQENFYDEIANLYNKNLLNDDFIREFRNVISCRNLQLSKIFEKLIEENTNYRFKEKINIEEVNEKNEYWKIHHQKNFDVLFNIDEIINQVFKLFHFYKKKKLSLHDISKIYDKYYHDFEIQKQVTENSKNLFYNFLRDYHPENKSLDIKDVPHAIKSIQNDIIYKIIQNVPDENSNSNIIITEAQTEYLKSWCITKTDEANSYFKNHLFNHKSWNHQKYFLCEGIYKIQKRFNFNLDEELLLNMLWFNHQENSINLDYMIDFVSIDKINQRILVNLMNRQLDTNSFYNHIKYCIENNVSFEHLNIDIKSEIYLLTENNSYYANRLIEICYYEDPKTLKEFLNYKGQVNNKAIFIDNIISILIKTSEEKIVNEFIITNYSNLIKDNIYREIDLIKKLITTNNATVFEKLLSLYHYNIKNSVKEVFEFRSNESLKYTNNKALEDLFKIIEFCLTEPNIKDISGRHDDPLRFSCETIVNICKSNFIDTTIDSMKKVENMEKVLIENKKVDLFYFYKLKNDLQEIYIIHKSKPYQLNAVLKVLNDYKYLFIE</sequence>
<comment type="caution">
    <text evidence="1">The sequence shown here is derived from an EMBL/GenBank/DDBJ whole genome shotgun (WGS) entry which is preliminary data.</text>
</comment>
<dbReference type="EMBL" id="JAGJCB010000004">
    <property type="protein sequence ID" value="MBP0903563.1"/>
    <property type="molecule type" value="Genomic_DNA"/>
</dbReference>
<evidence type="ECO:0000313" key="1">
    <source>
        <dbReference type="EMBL" id="MBP0903563.1"/>
    </source>
</evidence>